<evidence type="ECO:0000256" key="9">
    <source>
        <dbReference type="ARBA" id="ARBA00023204"/>
    </source>
</evidence>
<dbReference type="GO" id="GO:0004527">
    <property type="term" value="F:exonuclease activity"/>
    <property type="evidence" value="ECO:0007669"/>
    <property type="project" value="UniProtKB-KW"/>
</dbReference>
<dbReference type="Gene3D" id="3.40.50.300">
    <property type="entry name" value="P-loop containing nucleotide triphosphate hydrolases"/>
    <property type="match status" value="3"/>
</dbReference>
<dbReference type="Gene3D" id="1.10.10.160">
    <property type="match status" value="1"/>
</dbReference>
<evidence type="ECO:0000256" key="1">
    <source>
        <dbReference type="ARBA" id="ARBA00022722"/>
    </source>
</evidence>
<dbReference type="PROSITE" id="PS51217">
    <property type="entry name" value="UVRD_HELICASE_CTER"/>
    <property type="match status" value="1"/>
</dbReference>
<evidence type="ECO:0000256" key="10">
    <source>
        <dbReference type="SAM" id="MobiDB-lite"/>
    </source>
</evidence>
<dbReference type="Proteomes" id="UP000315440">
    <property type="component" value="Unassembled WGS sequence"/>
</dbReference>
<dbReference type="PANTHER" id="PTHR30591">
    <property type="entry name" value="RECBCD ENZYME SUBUNIT RECC"/>
    <property type="match status" value="1"/>
</dbReference>
<evidence type="ECO:0000256" key="4">
    <source>
        <dbReference type="ARBA" id="ARBA00022801"/>
    </source>
</evidence>
<evidence type="ECO:0000256" key="3">
    <source>
        <dbReference type="ARBA" id="ARBA00022763"/>
    </source>
</evidence>
<keyword evidence="3" id="KW-0227">DNA damage</keyword>
<dbReference type="InterPro" id="IPR013986">
    <property type="entry name" value="DExx_box_DNA_helicase_dom_sf"/>
</dbReference>
<keyword evidence="2" id="KW-0547">Nucleotide-binding</keyword>
<dbReference type="EC" id="3.1.-.-" evidence="12"/>
<dbReference type="InterPro" id="IPR011604">
    <property type="entry name" value="PDDEXK-like_dom_sf"/>
</dbReference>
<dbReference type="Gene3D" id="3.90.320.10">
    <property type="match status" value="1"/>
</dbReference>
<protein>
    <submittedName>
        <fullName evidence="12">ATP-dependent helicase/deoxyribonuclease subunit B</fullName>
        <ecNumber evidence="12">3.1.-.-</ecNumber>
    </submittedName>
</protein>
<keyword evidence="5 12" id="KW-0347">Helicase</keyword>
<evidence type="ECO:0000313" key="12">
    <source>
        <dbReference type="EMBL" id="TWT90555.1"/>
    </source>
</evidence>
<keyword evidence="7" id="KW-0067">ATP-binding</keyword>
<evidence type="ECO:0000256" key="5">
    <source>
        <dbReference type="ARBA" id="ARBA00022806"/>
    </source>
</evidence>
<evidence type="ECO:0000259" key="11">
    <source>
        <dbReference type="PROSITE" id="PS51217"/>
    </source>
</evidence>
<evidence type="ECO:0000256" key="6">
    <source>
        <dbReference type="ARBA" id="ARBA00022839"/>
    </source>
</evidence>
<feature type="region of interest" description="Disordered" evidence="10">
    <location>
        <begin position="913"/>
        <end position="936"/>
    </location>
</feature>
<dbReference type="RefSeq" id="WP_146397528.1">
    <property type="nucleotide sequence ID" value="NZ_SJPQ01000001.1"/>
</dbReference>
<dbReference type="GO" id="GO:0006281">
    <property type="term" value="P:DNA repair"/>
    <property type="evidence" value="ECO:0007669"/>
    <property type="project" value="UniProtKB-KW"/>
</dbReference>
<name>A0A5C5ZTY9_9BACT</name>
<dbReference type="EMBL" id="SJPQ01000001">
    <property type="protein sequence ID" value="TWT90555.1"/>
    <property type="molecule type" value="Genomic_DNA"/>
</dbReference>
<dbReference type="Pfam" id="PF12705">
    <property type="entry name" value="PDDEXK_1"/>
    <property type="match status" value="1"/>
</dbReference>
<evidence type="ECO:0000256" key="8">
    <source>
        <dbReference type="ARBA" id="ARBA00023125"/>
    </source>
</evidence>
<dbReference type="OrthoDB" id="5487982at2"/>
<dbReference type="GO" id="GO:0006310">
    <property type="term" value="P:DNA recombination"/>
    <property type="evidence" value="ECO:0007669"/>
    <property type="project" value="TreeGrafter"/>
</dbReference>
<dbReference type="InterPro" id="IPR027417">
    <property type="entry name" value="P-loop_NTPase"/>
</dbReference>
<dbReference type="GO" id="GO:0003677">
    <property type="term" value="F:DNA binding"/>
    <property type="evidence" value="ECO:0007669"/>
    <property type="project" value="UniProtKB-KW"/>
</dbReference>
<evidence type="ECO:0000313" key="13">
    <source>
        <dbReference type="Proteomes" id="UP000315440"/>
    </source>
</evidence>
<keyword evidence="1" id="KW-0540">Nuclease</keyword>
<dbReference type="GO" id="GO:0140097">
    <property type="term" value="F:catalytic activity, acting on DNA"/>
    <property type="evidence" value="ECO:0007669"/>
    <property type="project" value="UniProtKB-ARBA"/>
</dbReference>
<gene>
    <name evidence="12" type="primary">addB</name>
    <name evidence="12" type="ORF">Mal64_09480</name>
</gene>
<dbReference type="InterPro" id="IPR014017">
    <property type="entry name" value="DNA_helicase_UvrD-like_C"/>
</dbReference>
<proteinExistence type="predicted"/>
<dbReference type="SUPFAM" id="SSF52540">
    <property type="entry name" value="P-loop containing nucleoside triphosphate hydrolases"/>
    <property type="match status" value="1"/>
</dbReference>
<dbReference type="AlphaFoldDB" id="A0A5C5ZTY9"/>
<sequence>MPLAPSPQTVTLVHGAPACRTKWLLDRYRDSLGERGQPMAASLGSFAGVSPADGPQTMGGSPPAWLWLGPNHRATESVRSCLLEGEGSTALLEPGVRTPRRLADALASLTDSRHKPLGAAERQALVTDLLRRRALAGRLGPLGAVGVTRGTVDLVDRAIVEARSQCLSGKAASAYLRRSHGAVGAAIADVYRDYTGELAEHQLHDEAGRMALATELIAAGPSLSESNGAHWRLVVVDGFLDYSPLELRLLRAIRSRAETMLVSVAGADRLGQSAWVERRLTDELGPVERVDLAAPARHPAGLRKARAWLFDDPRSLPPPEELGPAAAESIEVVAARSPREECRAIARRIKRLLLDGAAPQEVVVAARRLPDGGQLLAEALADHGVPCSVEPPRRLGEAPLAAAVRTLLRLRTRDWPFDTLLSAVGEAGFVALGSLGATAPRGRTAAERLVRSLQLPERRKSLMTQAASLVSRSEESEGPPTDLQRQAIDGLPVLERLAVAVDAFAERATPLDWFDTVQGVFESLGWSSESRIDQAAWRAFEDALAALERLARWRDVAATTVSCAELLGWLEDWSERLTLSLPAEEEGRVRIATAATAATLPCRWLFLCGLSEESFAASRGASMEEDPAADEANATPQDAETQLFYELASRPSEWLVLSYPALDHAAQPLPPSPFVTELERLFPAGALRRDDQTAVFRAIRPDEPPLGESDFRLHAVHDALAGDASTLASAASRGGALVEALAMVAERQTGDTFGAAEGLFGDEAARLALAERYGPEHLWSPSQLELYATCPYKFFARQLLGLEPVEGLQFDVDYRRRGSIVHDAMAAFHDRLGLIEDARGGHSRVEAERFLDALVGALREKLAATGLPPLEAALAEIETRQAERWAQGYHGQLADYEKHGTTLDEPLTPQRFEARFGPSRRGGEGEEEDPHSVDEPFAFDLGDERLLVTGRIDRIDIGMLDGERVFTVIDYKTGASVTSKLDDMESGRQLQLVLYALAAESLGLAGEGAKPLLTGYWSVQKKGFVAPKGLSAHNVTEGEHGFTLAPNQVWERLVETIRRRIKEIVVGVRGGVFPMLNPDEHCGARCEFRTVCRVGQARSLGKSLTTENGED</sequence>
<keyword evidence="6" id="KW-0269">Exonuclease</keyword>
<comment type="caution">
    <text evidence="12">The sequence shown here is derived from an EMBL/GenBank/DDBJ whole genome shotgun (WGS) entry which is preliminary data.</text>
</comment>
<evidence type="ECO:0000256" key="2">
    <source>
        <dbReference type="ARBA" id="ARBA00022741"/>
    </source>
</evidence>
<organism evidence="12 13">
    <name type="scientific">Pseudobythopirellula maris</name>
    <dbReference type="NCBI Taxonomy" id="2527991"/>
    <lineage>
        <taxon>Bacteria</taxon>
        <taxon>Pseudomonadati</taxon>
        <taxon>Planctomycetota</taxon>
        <taxon>Planctomycetia</taxon>
        <taxon>Pirellulales</taxon>
        <taxon>Lacipirellulaceae</taxon>
        <taxon>Pseudobythopirellula</taxon>
    </lineage>
</organism>
<keyword evidence="9" id="KW-0234">DNA repair</keyword>
<dbReference type="GO" id="GO:0004386">
    <property type="term" value="F:helicase activity"/>
    <property type="evidence" value="ECO:0007669"/>
    <property type="project" value="UniProtKB-KW"/>
</dbReference>
<dbReference type="InterPro" id="IPR038726">
    <property type="entry name" value="PDDEXK_AddAB-type"/>
</dbReference>
<reference evidence="12 13" key="1">
    <citation type="submission" date="2019-02" db="EMBL/GenBank/DDBJ databases">
        <title>Deep-cultivation of Planctomycetes and their phenomic and genomic characterization uncovers novel biology.</title>
        <authorList>
            <person name="Wiegand S."/>
            <person name="Jogler M."/>
            <person name="Boedeker C."/>
            <person name="Pinto D."/>
            <person name="Vollmers J."/>
            <person name="Rivas-Marin E."/>
            <person name="Kohn T."/>
            <person name="Peeters S.H."/>
            <person name="Heuer A."/>
            <person name="Rast P."/>
            <person name="Oberbeckmann S."/>
            <person name="Bunk B."/>
            <person name="Jeske O."/>
            <person name="Meyerdierks A."/>
            <person name="Storesund J.E."/>
            <person name="Kallscheuer N."/>
            <person name="Luecker S."/>
            <person name="Lage O.M."/>
            <person name="Pohl T."/>
            <person name="Merkel B.J."/>
            <person name="Hornburger P."/>
            <person name="Mueller R.-W."/>
            <person name="Bruemmer F."/>
            <person name="Labrenz M."/>
            <person name="Spormann A.M."/>
            <person name="Op Den Camp H."/>
            <person name="Overmann J."/>
            <person name="Amann R."/>
            <person name="Jetten M.S.M."/>
            <person name="Mascher T."/>
            <person name="Medema M.H."/>
            <person name="Devos D.P."/>
            <person name="Kaster A.-K."/>
            <person name="Ovreas L."/>
            <person name="Rohde M."/>
            <person name="Galperin M.Y."/>
            <person name="Jogler C."/>
        </authorList>
    </citation>
    <scope>NUCLEOTIDE SEQUENCE [LARGE SCALE GENOMIC DNA]</scope>
    <source>
        <strain evidence="12 13">Mal64</strain>
    </source>
</reference>
<keyword evidence="4 12" id="KW-0378">Hydrolase</keyword>
<dbReference type="GO" id="GO:0005524">
    <property type="term" value="F:ATP binding"/>
    <property type="evidence" value="ECO:0007669"/>
    <property type="project" value="UniProtKB-KW"/>
</dbReference>
<accession>A0A5C5ZTY9</accession>
<evidence type="ECO:0000256" key="7">
    <source>
        <dbReference type="ARBA" id="ARBA00022840"/>
    </source>
</evidence>
<dbReference type="PANTHER" id="PTHR30591:SF1">
    <property type="entry name" value="RECBCD ENZYME SUBUNIT RECC"/>
    <property type="match status" value="1"/>
</dbReference>
<keyword evidence="13" id="KW-1185">Reference proteome</keyword>
<feature type="domain" description="UvrD-like helicase C-terminal" evidence="11">
    <location>
        <begin position="299"/>
        <end position="599"/>
    </location>
</feature>
<keyword evidence="8" id="KW-0238">DNA-binding</keyword>